<dbReference type="EMBL" id="JAAGNZ010000001">
    <property type="protein sequence ID" value="NEU66969.1"/>
    <property type="molecule type" value="Genomic_DNA"/>
</dbReference>
<organism evidence="1 2">
    <name type="scientific">Spirosoma agri</name>
    <dbReference type="NCBI Taxonomy" id="1987381"/>
    <lineage>
        <taxon>Bacteria</taxon>
        <taxon>Pseudomonadati</taxon>
        <taxon>Bacteroidota</taxon>
        <taxon>Cytophagia</taxon>
        <taxon>Cytophagales</taxon>
        <taxon>Cytophagaceae</taxon>
        <taxon>Spirosoma</taxon>
    </lineage>
</organism>
<reference evidence="1 2" key="1">
    <citation type="submission" date="2020-02" db="EMBL/GenBank/DDBJ databases">
        <title>Draft genome sequence of two Spirosoma agri KCTC 52727 and Spirosoma terrae KCTC 52035.</title>
        <authorList>
            <person name="Rojas J."/>
            <person name="Ambika Manirajan B."/>
            <person name="Ratering S."/>
            <person name="Suarez C."/>
            <person name="Schnell S."/>
        </authorList>
    </citation>
    <scope>NUCLEOTIDE SEQUENCE [LARGE SCALE GENOMIC DNA]</scope>
    <source>
        <strain evidence="1 2">KCTC 52727</strain>
    </source>
</reference>
<evidence type="ECO:0000313" key="1">
    <source>
        <dbReference type="EMBL" id="NEU66969.1"/>
    </source>
</evidence>
<protein>
    <submittedName>
        <fullName evidence="1">Uncharacterized protein</fullName>
    </submittedName>
</protein>
<comment type="caution">
    <text evidence="1">The sequence shown here is derived from an EMBL/GenBank/DDBJ whole genome shotgun (WGS) entry which is preliminary data.</text>
</comment>
<gene>
    <name evidence="1" type="ORF">GK091_08770</name>
</gene>
<accession>A0A6M0IFC3</accession>
<dbReference type="Proteomes" id="UP000477386">
    <property type="component" value="Unassembled WGS sequence"/>
</dbReference>
<name>A0A6M0IFC3_9BACT</name>
<dbReference type="RefSeq" id="WP_164036420.1">
    <property type="nucleotide sequence ID" value="NZ_JAAGNZ010000001.1"/>
</dbReference>
<proteinExistence type="predicted"/>
<sequence>MGKVTPFNSIRQLVYHTNTGCSEAVRIDPIDRHTGTGHKVECLCCARLNRTKQKRKTRKALEV</sequence>
<dbReference type="AlphaFoldDB" id="A0A6M0IFC3"/>
<keyword evidence="2" id="KW-1185">Reference proteome</keyword>
<evidence type="ECO:0000313" key="2">
    <source>
        <dbReference type="Proteomes" id="UP000477386"/>
    </source>
</evidence>